<evidence type="ECO:0000256" key="2">
    <source>
        <dbReference type="ARBA" id="ARBA00022737"/>
    </source>
</evidence>
<dbReference type="Gene3D" id="2.130.10.130">
    <property type="entry name" value="Integrin alpha, N-terminal"/>
    <property type="match status" value="1"/>
</dbReference>
<dbReference type="SMART" id="SM00191">
    <property type="entry name" value="Int_alpha"/>
    <property type="match status" value="3"/>
</dbReference>
<dbReference type="InterPro" id="IPR013517">
    <property type="entry name" value="FG-GAP"/>
</dbReference>
<comment type="caution">
    <text evidence="5">The sequence shown here is derived from an EMBL/GenBank/DDBJ whole genome shotgun (WGS) entry which is preliminary data.</text>
</comment>
<evidence type="ECO:0000313" key="6">
    <source>
        <dbReference type="Proteomes" id="UP001500683"/>
    </source>
</evidence>
<keyword evidence="3" id="KW-0378">Hydrolase</keyword>
<dbReference type="PRINTS" id="PR01185">
    <property type="entry name" value="INTEGRINA"/>
</dbReference>
<dbReference type="EMBL" id="BAAAZG010000078">
    <property type="protein sequence ID" value="GAA4104001.1"/>
    <property type="molecule type" value="Genomic_DNA"/>
</dbReference>
<evidence type="ECO:0000313" key="5">
    <source>
        <dbReference type="EMBL" id="GAA4104001.1"/>
    </source>
</evidence>
<dbReference type="InterPro" id="IPR000413">
    <property type="entry name" value="Integrin_alpha"/>
</dbReference>
<dbReference type="InterPro" id="IPR013519">
    <property type="entry name" value="Int_alpha_beta-p"/>
</dbReference>
<keyword evidence="4" id="KW-0325">Glycoprotein</keyword>
<dbReference type="InterPro" id="IPR028994">
    <property type="entry name" value="Integrin_alpha_N"/>
</dbReference>
<evidence type="ECO:0000256" key="3">
    <source>
        <dbReference type="ARBA" id="ARBA00022801"/>
    </source>
</evidence>
<accession>A0ABP7X4B7</accession>
<keyword evidence="1" id="KW-0732">Signal</keyword>
<keyword evidence="2" id="KW-0677">Repeat</keyword>
<dbReference type="PANTHER" id="PTHR23221:SF7">
    <property type="entry name" value="PHOSPHATIDYLINOSITOL-GLYCAN-SPECIFIC PHOSPHOLIPASE D"/>
    <property type="match status" value="1"/>
</dbReference>
<reference evidence="6" key="1">
    <citation type="journal article" date="2019" name="Int. J. Syst. Evol. Microbiol.">
        <title>The Global Catalogue of Microorganisms (GCM) 10K type strain sequencing project: providing services to taxonomists for standard genome sequencing and annotation.</title>
        <authorList>
            <consortium name="The Broad Institute Genomics Platform"/>
            <consortium name="The Broad Institute Genome Sequencing Center for Infectious Disease"/>
            <person name="Wu L."/>
            <person name="Ma J."/>
        </authorList>
    </citation>
    <scope>NUCLEOTIDE SEQUENCE [LARGE SCALE GENOMIC DNA]</scope>
    <source>
        <strain evidence="6">JCM 16702</strain>
    </source>
</reference>
<organism evidence="5 6">
    <name type="scientific">Actinomadura miaoliensis</name>
    <dbReference type="NCBI Taxonomy" id="430685"/>
    <lineage>
        <taxon>Bacteria</taxon>
        <taxon>Bacillati</taxon>
        <taxon>Actinomycetota</taxon>
        <taxon>Actinomycetes</taxon>
        <taxon>Streptosporangiales</taxon>
        <taxon>Thermomonosporaceae</taxon>
        <taxon>Actinomadura</taxon>
    </lineage>
</organism>
<dbReference type="PROSITE" id="PS51470">
    <property type="entry name" value="FG_GAP"/>
    <property type="match status" value="1"/>
</dbReference>
<dbReference type="PANTHER" id="PTHR23221">
    <property type="entry name" value="GLYCOSYLPHOSPHATIDYLINOSITOL PHOSPHOLIPASE D"/>
    <property type="match status" value="1"/>
</dbReference>
<evidence type="ECO:0000256" key="4">
    <source>
        <dbReference type="ARBA" id="ARBA00023180"/>
    </source>
</evidence>
<protein>
    <recommendedName>
        <fullName evidence="7">VCBS repeat-containing protein</fullName>
    </recommendedName>
</protein>
<evidence type="ECO:0000256" key="1">
    <source>
        <dbReference type="ARBA" id="ARBA00022729"/>
    </source>
</evidence>
<sequence length="199" mass="20344">MTVLDPLTRAARRLTQATPGVHGAPERFDRFGAALAAGDFDDDGVDDLAVGVPGEDDGRTPAGHSEGAVQVLHGPSMRQRAPIVSQRRPGAYDEFGAALAAGDLDGDAVADLAIGAPGRGAVRTLRGVRHRGLSERGGLRVEQGGRSQFGWALLIRDRTLYVGAPGARGFAGAVTVVSGGSSLATLPIPTDGLLGYALG</sequence>
<name>A0ABP7X4B7_9ACTN</name>
<proteinExistence type="predicted"/>
<dbReference type="Pfam" id="PF01839">
    <property type="entry name" value="FG-GAP"/>
    <property type="match status" value="2"/>
</dbReference>
<gene>
    <name evidence="5" type="ORF">GCM10022214_82880</name>
</gene>
<keyword evidence="6" id="KW-1185">Reference proteome</keyword>
<evidence type="ECO:0008006" key="7">
    <source>
        <dbReference type="Google" id="ProtNLM"/>
    </source>
</evidence>
<dbReference type="Proteomes" id="UP001500683">
    <property type="component" value="Unassembled WGS sequence"/>
</dbReference>
<dbReference type="SUPFAM" id="SSF69318">
    <property type="entry name" value="Integrin alpha N-terminal domain"/>
    <property type="match status" value="1"/>
</dbReference>